<gene>
    <name evidence="16" type="ORF">KFL_003390100</name>
</gene>
<keyword evidence="8 11" id="KW-0234">DNA repair</keyword>
<dbReference type="Gene3D" id="2.30.29.150">
    <property type="match status" value="1"/>
</dbReference>
<feature type="compositionally biased region" description="Gly residues" evidence="12">
    <location>
        <begin position="513"/>
        <end position="529"/>
    </location>
</feature>
<dbReference type="FunFam" id="3.90.230.10:FF:000005">
    <property type="entry name" value="FACT complex subunit spt16"/>
    <property type="match status" value="1"/>
</dbReference>
<dbReference type="InterPro" id="IPR056595">
    <property type="entry name" value="Fact-SPT16_PH"/>
</dbReference>
<evidence type="ECO:0000256" key="6">
    <source>
        <dbReference type="ARBA" id="ARBA00023054"/>
    </source>
</evidence>
<feature type="compositionally biased region" description="Acidic residues" evidence="12">
    <location>
        <begin position="945"/>
        <end position="1008"/>
    </location>
</feature>
<sequence>MAANGSNPAPSEESIDSATFSSRLQTLYASWEASRASLWGGAQALAVASGPGSEDLRYLKSSALQLWLLGFEFPETIMVFLAGGVHFICSKKKAGMLEAAKASFPEDLKVQVQIHVKGRSDDGATHIAAVLIALKESSGATPAVGWLPKEKPEGDLMTRWASALSASGATLVDAAPGLAYLLATKDEAEIVNVKRAALLAAQVLKMHAIVQVEEIIDQEKTVTHAKLSEDAEAALLEPSRVKVKLRAENVDLAYPPIFQSGGEYDIRPAAESSPGTLDFGTCGVILLAVGAKYNSYCATLARSLLIDSTKKQEQVYKALLRAQEAVIAALRPGARLADVYQAGVAVVQADAPDAVPFLSKTFGSSIGLELREGTYSISPKNKETVRPHMCFNVALGVQAVPNPEAPAGASREYALLLADTVIVKQDQAEVATASCSRAWNEIAYSFKDGDDEEPDVKPPPPPPRRAAAAVDAKNTLRSEKELNKEEERKRTQAELVAQKNEETRRRILDMANGGAGGSGGGAGGGGGRGGGGEVVAYRGVDDIPSSRELMIQVDQRNEAVLLPIYGLMVPFHVATIKNVTSSQDGGISLIRINFNVPGAAFGAGYTPAVKYPDSVFLREVSYRSSDARHSNQVVQLLKTMRRQVAQRENERAERATLVTQERLQLLKGRAPRLSDVWIRPNFGGRGKKATGTLEAHANGFRYATNKADERLDIMYGNIKHAVFQPADNEMITLIHFHLHHPIMLGKKKTQDVQFYAEVMDVVQTVHSGRRAMYDPDEIEEEQRERERRNKINKDFENFVKRAQELFGQLDLEFDVPFNQFAFTGVPFKTSAKIIPCVNCLVSLIEVPFLVVTLDEIEIVSLERVGMSKKSFDMTIVFKDFRKDVHRIDAIPTASLEMIKDWLTSMKIKYYENRLNLVWKPILRTILDDPDKFLEDGGWEFLNADASDEEGGSDEESDAYEPSDEEAASESSEEEDDESVVASDEDDEDGSSGSDEDEEEGMDWDELEEQAAREDRDRSDEDDSEDDRRRKKGKGRPPDRRGAPPSKKMRR</sequence>
<keyword evidence="9 11" id="KW-0539">Nucleus</keyword>
<dbReference type="OMA" id="YHINTIP"/>
<dbReference type="InterPro" id="IPR011993">
    <property type="entry name" value="PH-like_dom_sf"/>
</dbReference>
<dbReference type="InterPro" id="IPR036005">
    <property type="entry name" value="Creatinase/aminopeptidase-like"/>
</dbReference>
<feature type="region of interest" description="Disordered" evidence="12">
    <location>
        <begin position="942"/>
        <end position="1050"/>
    </location>
</feature>
<dbReference type="STRING" id="105231.A0A1Y1I8F2"/>
<proteinExistence type="inferred from homology"/>
<dbReference type="Gene3D" id="2.30.29.30">
    <property type="entry name" value="Pleckstrin-homology domain (PH domain)/Phosphotyrosine-binding domain (PTB)"/>
    <property type="match status" value="1"/>
</dbReference>
<dbReference type="PANTHER" id="PTHR13980">
    <property type="entry name" value="CDC68 RELATED"/>
    <property type="match status" value="1"/>
</dbReference>
<evidence type="ECO:0000313" key="17">
    <source>
        <dbReference type="Proteomes" id="UP000054558"/>
    </source>
</evidence>
<evidence type="ECO:0000256" key="2">
    <source>
        <dbReference type="ARBA" id="ARBA00022454"/>
    </source>
</evidence>
<keyword evidence="4 11" id="KW-0227">DNA damage</keyword>
<dbReference type="Pfam" id="PF00557">
    <property type="entry name" value="Peptidase_M24"/>
    <property type="match status" value="1"/>
</dbReference>
<reference evidence="16 17" key="1">
    <citation type="journal article" date="2014" name="Nat. Commun.">
        <title>Klebsormidium flaccidum genome reveals primary factors for plant terrestrial adaptation.</title>
        <authorList>
            <person name="Hori K."/>
            <person name="Maruyama F."/>
            <person name="Fujisawa T."/>
            <person name="Togashi T."/>
            <person name="Yamamoto N."/>
            <person name="Seo M."/>
            <person name="Sato S."/>
            <person name="Yamada T."/>
            <person name="Mori H."/>
            <person name="Tajima N."/>
            <person name="Moriyama T."/>
            <person name="Ikeuchi M."/>
            <person name="Watanabe M."/>
            <person name="Wada H."/>
            <person name="Kobayashi K."/>
            <person name="Saito M."/>
            <person name="Masuda T."/>
            <person name="Sasaki-Sekimoto Y."/>
            <person name="Mashiguchi K."/>
            <person name="Awai K."/>
            <person name="Shimojima M."/>
            <person name="Masuda S."/>
            <person name="Iwai M."/>
            <person name="Nobusawa T."/>
            <person name="Narise T."/>
            <person name="Kondo S."/>
            <person name="Saito H."/>
            <person name="Sato R."/>
            <person name="Murakawa M."/>
            <person name="Ihara Y."/>
            <person name="Oshima-Yamada Y."/>
            <person name="Ohtaka K."/>
            <person name="Satoh M."/>
            <person name="Sonobe K."/>
            <person name="Ishii M."/>
            <person name="Ohtani R."/>
            <person name="Kanamori-Sato M."/>
            <person name="Honoki R."/>
            <person name="Miyazaki D."/>
            <person name="Mochizuki H."/>
            <person name="Umetsu J."/>
            <person name="Higashi K."/>
            <person name="Shibata D."/>
            <person name="Kamiya Y."/>
            <person name="Sato N."/>
            <person name="Nakamura Y."/>
            <person name="Tabata S."/>
            <person name="Ida S."/>
            <person name="Kurokawa K."/>
            <person name="Ohta H."/>
        </authorList>
    </citation>
    <scope>NUCLEOTIDE SEQUENCE [LARGE SCALE GENOMIC DNA]</scope>
    <source>
        <strain evidence="16 17">NIES-2285</strain>
    </source>
</reference>
<dbReference type="Pfam" id="PF08512">
    <property type="entry name" value="Rttp106-like_middle"/>
    <property type="match status" value="1"/>
</dbReference>
<dbReference type="Pfam" id="PF21091">
    <property type="entry name" value="SPT16_C"/>
    <property type="match status" value="1"/>
</dbReference>
<evidence type="ECO:0000256" key="12">
    <source>
        <dbReference type="SAM" id="MobiDB-lite"/>
    </source>
</evidence>
<keyword evidence="7 11" id="KW-0804">Transcription</keyword>
<dbReference type="Gene3D" id="3.40.350.10">
    <property type="entry name" value="Creatinase/prolidase N-terminal domain"/>
    <property type="match status" value="1"/>
</dbReference>
<evidence type="ECO:0000256" key="4">
    <source>
        <dbReference type="ARBA" id="ARBA00022763"/>
    </source>
</evidence>
<dbReference type="OrthoDB" id="10251642at2759"/>
<keyword evidence="17" id="KW-1185">Reference proteome</keyword>
<feature type="compositionally biased region" description="Basic and acidic residues" evidence="12">
    <location>
        <begin position="1009"/>
        <end position="1018"/>
    </location>
</feature>
<dbReference type="SMART" id="SM01287">
    <property type="entry name" value="Rtt106"/>
    <property type="match status" value="1"/>
</dbReference>
<evidence type="ECO:0000256" key="3">
    <source>
        <dbReference type="ARBA" id="ARBA00022705"/>
    </source>
</evidence>
<dbReference type="InterPro" id="IPR040258">
    <property type="entry name" value="Spt16"/>
</dbReference>
<dbReference type="SUPFAM" id="SSF55920">
    <property type="entry name" value="Creatinase/aminopeptidase"/>
    <property type="match status" value="1"/>
</dbReference>
<dbReference type="Pfam" id="PF14826">
    <property type="entry name" value="FACT-Spt16_Nlob"/>
    <property type="match status" value="1"/>
</dbReference>
<dbReference type="FunFam" id="2.30.29.30:FF:000017">
    <property type="entry name" value="FACT complex subunit SPT16"/>
    <property type="match status" value="1"/>
</dbReference>
<feature type="region of interest" description="Disordered" evidence="12">
    <location>
        <begin position="510"/>
        <end position="529"/>
    </location>
</feature>
<evidence type="ECO:0000256" key="10">
    <source>
        <dbReference type="ARBA" id="ARBA00062995"/>
    </source>
</evidence>
<keyword evidence="3 11" id="KW-0235">DNA replication</keyword>
<dbReference type="InterPro" id="IPR000994">
    <property type="entry name" value="Pept_M24"/>
</dbReference>
<dbReference type="SMART" id="SM01286">
    <property type="entry name" value="SPT16"/>
    <property type="match status" value="1"/>
</dbReference>
<evidence type="ECO:0000259" key="14">
    <source>
        <dbReference type="SMART" id="SM01286"/>
    </source>
</evidence>
<comment type="similarity">
    <text evidence="1 11">Belongs to the peptidase M24 family. SPT16 subfamily.</text>
</comment>
<dbReference type="Pfam" id="PF24824">
    <property type="entry name" value="PH_SPT16"/>
    <property type="match status" value="1"/>
</dbReference>
<feature type="domain" description="FACT complex subunit SPT16 N-terminal lobe" evidence="13">
    <location>
        <begin position="15"/>
        <end position="178"/>
    </location>
</feature>
<dbReference type="Gene3D" id="3.90.230.10">
    <property type="entry name" value="Creatinase/methionine aminopeptidase superfamily"/>
    <property type="match status" value="1"/>
</dbReference>
<feature type="compositionally biased region" description="Basic and acidic residues" evidence="12">
    <location>
        <begin position="474"/>
        <end position="492"/>
    </location>
</feature>
<evidence type="ECO:0000256" key="5">
    <source>
        <dbReference type="ARBA" id="ARBA00023015"/>
    </source>
</evidence>
<dbReference type="GO" id="GO:0006281">
    <property type="term" value="P:DNA repair"/>
    <property type="evidence" value="ECO:0007669"/>
    <property type="project" value="UniProtKB-UniRule"/>
</dbReference>
<evidence type="ECO:0000259" key="15">
    <source>
        <dbReference type="SMART" id="SM01287"/>
    </source>
</evidence>
<comment type="subcellular location">
    <subcellularLocation>
        <location evidence="11">Nucleus</location>
    </subcellularLocation>
    <subcellularLocation>
        <location evidence="11">Chromosome</location>
    </subcellularLocation>
</comment>
<dbReference type="FunFam" id="2.30.29.210:FF:000002">
    <property type="entry name" value="FACT complex subunit SPT16"/>
    <property type="match status" value="1"/>
</dbReference>
<keyword evidence="2 11" id="KW-0158">Chromosome</keyword>
<dbReference type="FunFam" id="3.40.350.10:FF:000006">
    <property type="entry name" value="FACT complex subunit SPT16"/>
    <property type="match status" value="1"/>
</dbReference>
<name>A0A1Y1I8F2_KLENI</name>
<comment type="subunit">
    <text evidence="10">Component of the FACT complex, a stable heterodimer of SPT16 and SSRP.</text>
</comment>
<evidence type="ECO:0000256" key="8">
    <source>
        <dbReference type="ARBA" id="ARBA00023204"/>
    </source>
</evidence>
<keyword evidence="6" id="KW-0175">Coiled coil</keyword>
<evidence type="ECO:0000313" key="16">
    <source>
        <dbReference type="EMBL" id="GAQ87220.1"/>
    </source>
</evidence>
<dbReference type="Pfam" id="PF08644">
    <property type="entry name" value="SPT16"/>
    <property type="match status" value="1"/>
</dbReference>
<feature type="region of interest" description="Disordered" evidence="12">
    <location>
        <begin position="446"/>
        <end position="503"/>
    </location>
</feature>
<comment type="function">
    <text evidence="11">Component of the FACT complex, a general chromatin factor that acts to reorganize nucleosomes. The FACT complex is involved in multiple processes that require DNA as a template such as mRNA elongation, DNA replication and DNA repair. During transcription elongation the FACT complex acts as a histone chaperone that both destabilizes and restores nucleosomal structure. It facilitates the passage of RNA polymerase II and transcription by promoting the dissociation of one histone H2A-H2B dimer from the nucleosome, then subsequently promotes the reestablishment of the nucleosome following the passage of RNA polymerase II.</text>
</comment>
<dbReference type="InterPro" id="IPR013953">
    <property type="entry name" value="FACT_SPT16_M"/>
</dbReference>
<dbReference type="PANTHER" id="PTHR13980:SF15">
    <property type="entry name" value="FACT COMPLEX SUBUNIT SPT16"/>
    <property type="match status" value="1"/>
</dbReference>
<dbReference type="InterPro" id="IPR013719">
    <property type="entry name" value="RTT106/SPT16-like_middle_dom"/>
</dbReference>
<evidence type="ECO:0000256" key="1">
    <source>
        <dbReference type="ARBA" id="ARBA00010779"/>
    </source>
</evidence>
<evidence type="ECO:0000259" key="13">
    <source>
        <dbReference type="SMART" id="SM01285"/>
    </source>
</evidence>
<dbReference type="Gene3D" id="2.30.29.210">
    <property type="entry name" value="FACT complex subunit Spt16p/Cdc68p"/>
    <property type="match status" value="1"/>
</dbReference>
<dbReference type="InterPro" id="IPR029148">
    <property type="entry name" value="FACT-SPT16_Nlobe"/>
</dbReference>
<feature type="domain" description="Histone chaperone RTT106/FACT complex subunit SPT16-like middle" evidence="15">
    <location>
        <begin position="822"/>
        <end position="912"/>
    </location>
</feature>
<dbReference type="Proteomes" id="UP000054558">
    <property type="component" value="Unassembled WGS sequence"/>
</dbReference>
<protein>
    <recommendedName>
        <fullName evidence="11">FACT complex subunit</fullName>
    </recommendedName>
</protein>
<dbReference type="FunFam" id="2.30.29.150:FF:000004">
    <property type="entry name" value="FACT complex subunit SPT16"/>
    <property type="match status" value="1"/>
</dbReference>
<dbReference type="GO" id="GO:0006260">
    <property type="term" value="P:DNA replication"/>
    <property type="evidence" value="ECO:0007669"/>
    <property type="project" value="UniProtKB-KW"/>
</dbReference>
<dbReference type="GO" id="GO:0006368">
    <property type="term" value="P:transcription elongation by RNA polymerase II"/>
    <property type="evidence" value="ECO:0000318"/>
    <property type="project" value="GO_Central"/>
</dbReference>
<evidence type="ECO:0000256" key="7">
    <source>
        <dbReference type="ARBA" id="ARBA00023163"/>
    </source>
</evidence>
<dbReference type="GO" id="GO:0035101">
    <property type="term" value="C:FACT complex"/>
    <property type="evidence" value="ECO:0000318"/>
    <property type="project" value="GO_Central"/>
</dbReference>
<evidence type="ECO:0000256" key="11">
    <source>
        <dbReference type="RuleBase" id="RU367052"/>
    </source>
</evidence>
<dbReference type="InterPro" id="IPR029149">
    <property type="entry name" value="Creatin/AminoP/Spt16_N"/>
</dbReference>
<keyword evidence="5 11" id="KW-0805">Transcription regulation</keyword>
<dbReference type="InterPro" id="IPR048969">
    <property type="entry name" value="FACT_SPT16_C"/>
</dbReference>
<accession>A0A1Y1I8F2</accession>
<dbReference type="EMBL" id="DF237288">
    <property type="protein sequence ID" value="GAQ87220.1"/>
    <property type="molecule type" value="Genomic_DNA"/>
</dbReference>
<dbReference type="AlphaFoldDB" id="A0A1Y1I8F2"/>
<dbReference type="SMART" id="SM01285">
    <property type="entry name" value="FACT-Spt16_Nlob"/>
    <property type="match status" value="1"/>
</dbReference>
<dbReference type="GO" id="GO:0031491">
    <property type="term" value="F:nucleosome binding"/>
    <property type="evidence" value="ECO:0000318"/>
    <property type="project" value="GO_Central"/>
</dbReference>
<feature type="domain" description="FACT complex subunit SPT16 middle" evidence="14">
    <location>
        <begin position="551"/>
        <end position="702"/>
    </location>
</feature>
<evidence type="ECO:0000256" key="9">
    <source>
        <dbReference type="ARBA" id="ARBA00023242"/>
    </source>
</evidence>
<organism evidence="16 17">
    <name type="scientific">Klebsormidium nitens</name>
    <name type="common">Green alga</name>
    <name type="synonym">Ulothrix nitens</name>
    <dbReference type="NCBI Taxonomy" id="105231"/>
    <lineage>
        <taxon>Eukaryota</taxon>
        <taxon>Viridiplantae</taxon>
        <taxon>Streptophyta</taxon>
        <taxon>Klebsormidiophyceae</taxon>
        <taxon>Klebsormidiales</taxon>
        <taxon>Klebsormidiaceae</taxon>
        <taxon>Klebsormidium</taxon>
    </lineage>
</organism>